<feature type="domain" description="Lipoyl-binding" evidence="2">
    <location>
        <begin position="66"/>
        <end position="148"/>
    </location>
</feature>
<accession>A0A9D2DFD5</accession>
<dbReference type="PROSITE" id="PS50968">
    <property type="entry name" value="BIOTINYL_LIPOYL"/>
    <property type="match status" value="1"/>
</dbReference>
<organism evidence="3 4">
    <name type="scientific">Candidatus Tidjanibacter faecipullorum</name>
    <dbReference type="NCBI Taxonomy" id="2838766"/>
    <lineage>
        <taxon>Bacteria</taxon>
        <taxon>Pseudomonadati</taxon>
        <taxon>Bacteroidota</taxon>
        <taxon>Bacteroidia</taxon>
        <taxon>Bacteroidales</taxon>
        <taxon>Rikenellaceae</taxon>
        <taxon>Tidjanibacter</taxon>
    </lineage>
</organism>
<dbReference type="PANTHER" id="PTHR45266:SF3">
    <property type="entry name" value="OXALOACETATE DECARBOXYLASE ALPHA CHAIN"/>
    <property type="match status" value="1"/>
</dbReference>
<dbReference type="InterPro" id="IPR011053">
    <property type="entry name" value="Single_hybrid_motif"/>
</dbReference>
<comment type="caution">
    <text evidence="3">The sequence shown here is derived from an EMBL/GenBank/DDBJ whole genome shotgun (WGS) entry which is preliminary data.</text>
</comment>
<protein>
    <submittedName>
        <fullName evidence="3">Biotin/lipoyl-binding protein</fullName>
    </submittedName>
</protein>
<dbReference type="Gene3D" id="2.40.50.100">
    <property type="match status" value="1"/>
</dbReference>
<dbReference type="InterPro" id="IPR001882">
    <property type="entry name" value="Biotin_BS"/>
</dbReference>
<dbReference type="Pfam" id="PF00364">
    <property type="entry name" value="Biotin_lipoyl"/>
    <property type="match status" value="1"/>
</dbReference>
<reference evidence="3" key="1">
    <citation type="journal article" date="2021" name="PeerJ">
        <title>Extensive microbial diversity within the chicken gut microbiome revealed by metagenomics and culture.</title>
        <authorList>
            <person name="Gilroy R."/>
            <person name="Ravi A."/>
            <person name="Getino M."/>
            <person name="Pursley I."/>
            <person name="Horton D.L."/>
            <person name="Alikhan N.F."/>
            <person name="Baker D."/>
            <person name="Gharbi K."/>
            <person name="Hall N."/>
            <person name="Watson M."/>
            <person name="Adriaenssens E.M."/>
            <person name="Foster-Nyarko E."/>
            <person name="Jarju S."/>
            <person name="Secka A."/>
            <person name="Antonio M."/>
            <person name="Oren A."/>
            <person name="Chaudhuri R.R."/>
            <person name="La Ragione R."/>
            <person name="Hildebrand F."/>
            <person name="Pallen M.J."/>
        </authorList>
    </citation>
    <scope>NUCLEOTIDE SEQUENCE</scope>
    <source>
        <strain evidence="3">ChiHjej11B10-19426</strain>
    </source>
</reference>
<evidence type="ECO:0000313" key="3">
    <source>
        <dbReference type="EMBL" id="HIZ15865.1"/>
    </source>
</evidence>
<dbReference type="PANTHER" id="PTHR45266">
    <property type="entry name" value="OXALOACETATE DECARBOXYLASE ALPHA CHAIN"/>
    <property type="match status" value="1"/>
</dbReference>
<evidence type="ECO:0000259" key="2">
    <source>
        <dbReference type="PROSITE" id="PS50968"/>
    </source>
</evidence>
<dbReference type="InterPro" id="IPR000089">
    <property type="entry name" value="Biotin_lipoyl"/>
</dbReference>
<evidence type="ECO:0000256" key="1">
    <source>
        <dbReference type="ARBA" id="ARBA00023267"/>
    </source>
</evidence>
<keyword evidence="1" id="KW-0092">Biotin</keyword>
<dbReference type="Proteomes" id="UP000824014">
    <property type="component" value="Unassembled WGS sequence"/>
</dbReference>
<sequence>MKEYKFKINGNAYKVAVENVEDGVATVTLNGTTYKVELEEEITGPKPVKPVAVSPATYQATPQAAPAKVATPAPAAGNETQLRSPLPGTVLELRVSEGDQVNEGQTLMILEAMKMENNIDANKSGVIKKIMKRQGDSVMEGDVLFIIG</sequence>
<gene>
    <name evidence="3" type="ORF">H9816_08185</name>
</gene>
<dbReference type="AlphaFoldDB" id="A0A9D2DFD5"/>
<dbReference type="FunFam" id="2.40.50.100:FF:000003">
    <property type="entry name" value="Acetyl-CoA carboxylase biotin carboxyl carrier protein"/>
    <property type="match status" value="1"/>
</dbReference>
<proteinExistence type="predicted"/>
<evidence type="ECO:0000313" key="4">
    <source>
        <dbReference type="Proteomes" id="UP000824014"/>
    </source>
</evidence>
<dbReference type="SUPFAM" id="SSF51230">
    <property type="entry name" value="Single hybrid motif"/>
    <property type="match status" value="1"/>
</dbReference>
<dbReference type="CDD" id="cd06850">
    <property type="entry name" value="biotinyl_domain"/>
    <property type="match status" value="1"/>
</dbReference>
<reference evidence="3" key="2">
    <citation type="submission" date="2021-04" db="EMBL/GenBank/DDBJ databases">
        <authorList>
            <person name="Gilroy R."/>
        </authorList>
    </citation>
    <scope>NUCLEOTIDE SEQUENCE</scope>
    <source>
        <strain evidence="3">ChiHjej11B10-19426</strain>
    </source>
</reference>
<dbReference type="PROSITE" id="PS00188">
    <property type="entry name" value="BIOTIN"/>
    <property type="match status" value="1"/>
</dbReference>
<dbReference type="EMBL" id="DXCC01000031">
    <property type="protein sequence ID" value="HIZ15865.1"/>
    <property type="molecule type" value="Genomic_DNA"/>
</dbReference>
<name>A0A9D2DFD5_9BACT</name>
<dbReference type="InterPro" id="IPR050709">
    <property type="entry name" value="Biotin_Carboxyl_Carrier/Decarb"/>
</dbReference>